<evidence type="ECO:0008006" key="3">
    <source>
        <dbReference type="Google" id="ProtNLM"/>
    </source>
</evidence>
<comment type="caution">
    <text evidence="1">The sequence shown here is derived from an EMBL/GenBank/DDBJ whole genome shotgun (WGS) entry which is preliminary data.</text>
</comment>
<gene>
    <name evidence="1" type="ORF">AWN90_26460</name>
</gene>
<dbReference type="OrthoDB" id="4546644at2"/>
<dbReference type="Proteomes" id="UP000076512">
    <property type="component" value="Unassembled WGS sequence"/>
</dbReference>
<dbReference type="RefSeq" id="WP_067588231.1">
    <property type="nucleotide sequence ID" value="NZ_JABMCZ010000005.1"/>
</dbReference>
<evidence type="ECO:0000313" key="1">
    <source>
        <dbReference type="EMBL" id="KZM74245.1"/>
    </source>
</evidence>
<name>A0A161WME0_9NOCA</name>
<reference evidence="1 2" key="1">
    <citation type="submission" date="2016-04" db="EMBL/GenBank/DDBJ databases">
        <authorList>
            <person name="Evans L.H."/>
            <person name="Alamgir A."/>
            <person name="Owens N."/>
            <person name="Weber N.D."/>
            <person name="Virtaneva K."/>
            <person name="Barbian K."/>
            <person name="Babar A."/>
            <person name="Rosenke K."/>
        </authorList>
    </citation>
    <scope>NUCLEOTIDE SEQUENCE [LARGE SCALE GENOMIC DNA]</scope>
    <source>
        <strain evidence="1 2">IFM 0406</strain>
    </source>
</reference>
<dbReference type="AlphaFoldDB" id="A0A161WME0"/>
<organism evidence="1 2">
    <name type="scientific">Nocardia terpenica</name>
    <dbReference type="NCBI Taxonomy" id="455432"/>
    <lineage>
        <taxon>Bacteria</taxon>
        <taxon>Bacillati</taxon>
        <taxon>Actinomycetota</taxon>
        <taxon>Actinomycetes</taxon>
        <taxon>Mycobacteriales</taxon>
        <taxon>Nocardiaceae</taxon>
        <taxon>Nocardia</taxon>
    </lineage>
</organism>
<keyword evidence="2" id="KW-1185">Reference proteome</keyword>
<proteinExistence type="predicted"/>
<sequence>MTTFLDPTLEVRCGRYRREFHLSASVDQASRHILLETGKHYGAVTMPAELGERVQRQLAQAGLAGPVVHHPRARRWTFITGPAHPGTLTAAVSADLFRRYVTVACTGCQVVLPSADDERTGYRTWAQSPENSGAIPPLAAVIDATRALAQPKAQAS</sequence>
<accession>A0A161WME0</accession>
<evidence type="ECO:0000313" key="2">
    <source>
        <dbReference type="Proteomes" id="UP000076512"/>
    </source>
</evidence>
<dbReference type="EMBL" id="LWGR01000006">
    <property type="protein sequence ID" value="KZM74245.1"/>
    <property type="molecule type" value="Genomic_DNA"/>
</dbReference>
<protein>
    <recommendedName>
        <fullName evidence="3">DNA-directed RNA polymerase subunit beta</fullName>
    </recommendedName>
</protein>